<protein>
    <submittedName>
        <fullName evidence="2">Uncharacterized protein</fullName>
    </submittedName>
</protein>
<name>A0A6A6RSL4_9PLEO</name>
<accession>A0A6A6RSL4</accession>
<sequence>MLAVCGHIHEARGVERVRWNTPTPEDGRLVKGVEGWEDPGAGANKKQSLVNLSVKGGRQLENESRLTRQMHLGLLPERVARGVGEACGGQPGVPGILQPPSVLKSTSRPGGESEAEEVKRATGKAMFGGAFECRQEGDVEGLRRGDVEGVERKHETVVINAAFLGPRIPGKSMQFNKPVVVDVDLPAWTGEKV</sequence>
<keyword evidence="3" id="KW-1185">Reference proteome</keyword>
<reference evidence="2" key="1">
    <citation type="journal article" date="2020" name="Stud. Mycol.">
        <title>101 Dothideomycetes genomes: a test case for predicting lifestyles and emergence of pathogens.</title>
        <authorList>
            <person name="Haridas S."/>
            <person name="Albert R."/>
            <person name="Binder M."/>
            <person name="Bloem J."/>
            <person name="Labutti K."/>
            <person name="Salamov A."/>
            <person name="Andreopoulos B."/>
            <person name="Baker S."/>
            <person name="Barry K."/>
            <person name="Bills G."/>
            <person name="Bluhm B."/>
            <person name="Cannon C."/>
            <person name="Castanera R."/>
            <person name="Culley D."/>
            <person name="Daum C."/>
            <person name="Ezra D."/>
            <person name="Gonzalez J."/>
            <person name="Henrissat B."/>
            <person name="Kuo A."/>
            <person name="Liang C."/>
            <person name="Lipzen A."/>
            <person name="Lutzoni F."/>
            <person name="Magnuson J."/>
            <person name="Mondo S."/>
            <person name="Nolan M."/>
            <person name="Ohm R."/>
            <person name="Pangilinan J."/>
            <person name="Park H.-J."/>
            <person name="Ramirez L."/>
            <person name="Alfaro M."/>
            <person name="Sun H."/>
            <person name="Tritt A."/>
            <person name="Yoshinaga Y."/>
            <person name="Zwiers L.-H."/>
            <person name="Turgeon B."/>
            <person name="Goodwin S."/>
            <person name="Spatafora J."/>
            <person name="Crous P."/>
            <person name="Grigoriev I."/>
        </authorList>
    </citation>
    <scope>NUCLEOTIDE SEQUENCE</scope>
    <source>
        <strain evidence="2">CBS 473.64</strain>
    </source>
</reference>
<proteinExistence type="predicted"/>
<dbReference type="AlphaFoldDB" id="A0A6A6RSL4"/>
<evidence type="ECO:0000313" key="3">
    <source>
        <dbReference type="Proteomes" id="UP000799753"/>
    </source>
</evidence>
<organism evidence="2 3">
    <name type="scientific">Massarina eburnea CBS 473.64</name>
    <dbReference type="NCBI Taxonomy" id="1395130"/>
    <lineage>
        <taxon>Eukaryota</taxon>
        <taxon>Fungi</taxon>
        <taxon>Dikarya</taxon>
        <taxon>Ascomycota</taxon>
        <taxon>Pezizomycotina</taxon>
        <taxon>Dothideomycetes</taxon>
        <taxon>Pleosporomycetidae</taxon>
        <taxon>Pleosporales</taxon>
        <taxon>Massarineae</taxon>
        <taxon>Massarinaceae</taxon>
        <taxon>Massarina</taxon>
    </lineage>
</organism>
<feature type="region of interest" description="Disordered" evidence="1">
    <location>
        <begin position="90"/>
        <end position="117"/>
    </location>
</feature>
<gene>
    <name evidence="2" type="ORF">P280DRAFT_472412</name>
</gene>
<dbReference type="EMBL" id="MU006794">
    <property type="protein sequence ID" value="KAF2637248.1"/>
    <property type="molecule type" value="Genomic_DNA"/>
</dbReference>
<dbReference type="OrthoDB" id="630188at2759"/>
<dbReference type="Proteomes" id="UP000799753">
    <property type="component" value="Unassembled WGS sequence"/>
</dbReference>
<evidence type="ECO:0000313" key="2">
    <source>
        <dbReference type="EMBL" id="KAF2637248.1"/>
    </source>
</evidence>
<evidence type="ECO:0000256" key="1">
    <source>
        <dbReference type="SAM" id="MobiDB-lite"/>
    </source>
</evidence>